<dbReference type="CDD" id="cd00085">
    <property type="entry name" value="HNHc"/>
    <property type="match status" value="1"/>
</dbReference>
<dbReference type="Proteomes" id="UP000556620">
    <property type="component" value="Unassembled WGS sequence"/>
</dbReference>
<evidence type="ECO:0000313" key="2">
    <source>
        <dbReference type="EMBL" id="MBA6058963.1"/>
    </source>
</evidence>
<dbReference type="RefSeq" id="WP_182365748.1">
    <property type="nucleotide sequence ID" value="NZ_JACGCU010000008.1"/>
</dbReference>
<dbReference type="InterPro" id="IPR002711">
    <property type="entry name" value="HNH"/>
</dbReference>
<keyword evidence="2" id="KW-0255">Endonuclease</keyword>
<proteinExistence type="predicted"/>
<sequence length="148" mass="16086">MSIIRAPQYSFACDPALSWRARGVLFYAAAHPEEPITVAKLVAMAGPGRKFGKESAAKTINEIIQAGYASAVGTDQFIYVKGKIPEAMREAVLRRDGWRCVECGSNKRLCVDHIIPEAKGGLTIESNLQAMCRPCNSEKSDSLKVGVQ</sequence>
<keyword evidence="2" id="KW-0540">Nuclease</keyword>
<dbReference type="GO" id="GO:0004519">
    <property type="term" value="F:endonuclease activity"/>
    <property type="evidence" value="ECO:0007669"/>
    <property type="project" value="UniProtKB-KW"/>
</dbReference>
<name>A0A7W2JHA9_9PSED</name>
<evidence type="ECO:0000259" key="1">
    <source>
        <dbReference type="SMART" id="SM00507"/>
    </source>
</evidence>
<dbReference type="EMBL" id="JACGCU010000008">
    <property type="protein sequence ID" value="MBA6058963.1"/>
    <property type="molecule type" value="Genomic_DNA"/>
</dbReference>
<dbReference type="Gene3D" id="1.10.30.50">
    <property type="match status" value="1"/>
</dbReference>
<organism evidence="2 3">
    <name type="scientific">Pseudomonas juntendi</name>
    <dbReference type="NCBI Taxonomy" id="2666183"/>
    <lineage>
        <taxon>Bacteria</taxon>
        <taxon>Pseudomonadati</taxon>
        <taxon>Pseudomonadota</taxon>
        <taxon>Gammaproteobacteria</taxon>
        <taxon>Pseudomonadales</taxon>
        <taxon>Pseudomonadaceae</taxon>
        <taxon>Pseudomonas</taxon>
    </lineage>
</organism>
<evidence type="ECO:0000313" key="3">
    <source>
        <dbReference type="Proteomes" id="UP000556620"/>
    </source>
</evidence>
<feature type="domain" description="HNH nuclease" evidence="1">
    <location>
        <begin position="87"/>
        <end position="137"/>
    </location>
</feature>
<dbReference type="InterPro" id="IPR052892">
    <property type="entry name" value="NA-targeting_endonuclease"/>
</dbReference>
<comment type="caution">
    <text evidence="2">The sequence shown here is derived from an EMBL/GenBank/DDBJ whole genome shotgun (WGS) entry which is preliminary data.</text>
</comment>
<protein>
    <submittedName>
        <fullName evidence="2">HNH endonuclease</fullName>
    </submittedName>
</protein>
<gene>
    <name evidence="2" type="ORF">H4C44_07245</name>
</gene>
<keyword evidence="2" id="KW-0378">Hydrolase</keyword>
<dbReference type="AlphaFoldDB" id="A0A7W2JHA9"/>
<dbReference type="PANTHER" id="PTHR33877:SF2">
    <property type="entry name" value="OS07G0170200 PROTEIN"/>
    <property type="match status" value="1"/>
</dbReference>
<dbReference type="PANTHER" id="PTHR33877">
    <property type="entry name" value="SLL1193 PROTEIN"/>
    <property type="match status" value="1"/>
</dbReference>
<dbReference type="GO" id="GO:0003676">
    <property type="term" value="F:nucleic acid binding"/>
    <property type="evidence" value="ECO:0007669"/>
    <property type="project" value="InterPro"/>
</dbReference>
<dbReference type="Pfam" id="PF01844">
    <property type="entry name" value="HNH"/>
    <property type="match status" value="1"/>
</dbReference>
<accession>A0A7W2JHA9</accession>
<dbReference type="InterPro" id="IPR003615">
    <property type="entry name" value="HNH_nuc"/>
</dbReference>
<dbReference type="GO" id="GO:0008270">
    <property type="term" value="F:zinc ion binding"/>
    <property type="evidence" value="ECO:0007669"/>
    <property type="project" value="InterPro"/>
</dbReference>
<dbReference type="SMART" id="SM00507">
    <property type="entry name" value="HNHc"/>
    <property type="match status" value="1"/>
</dbReference>
<reference evidence="2 3" key="1">
    <citation type="submission" date="2020-07" db="EMBL/GenBank/DDBJ databases">
        <title>Diversity of carbapenemase encoding genes among Pseudomonas putida group clinical isolates in a tertiary Brazilian hospital.</title>
        <authorList>
            <person name="Alberto-Lei F."/>
            <person name="Nodari C.S."/>
            <person name="Streling A.P."/>
            <person name="Paulino J.T."/>
            <person name="Bessa-Neto F.O."/>
            <person name="Cayo R."/>
            <person name="Gales A.C."/>
        </authorList>
    </citation>
    <scope>NUCLEOTIDE SEQUENCE [LARGE SCALE GENOMIC DNA]</scope>
    <source>
        <strain evidence="2 3">14535</strain>
    </source>
</reference>